<reference evidence="1" key="1">
    <citation type="submission" date="2024-07" db="EMBL/GenBank/DDBJ databases">
        <title>Genome sequencing of plant associated microbes to promote plant fitness in Sorghum bicolor and Oryza sativa.</title>
        <authorList>
            <person name="Coleman-Derr D."/>
        </authorList>
    </citation>
    <scope>NUCLEOTIDE SEQUENCE</scope>
    <source>
        <strain evidence="1">SAI-173</strain>
    </source>
</reference>
<keyword evidence="1" id="KW-0032">Aminotransferase</keyword>
<accession>A0ACC6URJ3</accession>
<organism evidence="1 2">
    <name type="scientific">Streptomyces albogriseolus</name>
    <dbReference type="NCBI Taxonomy" id="1887"/>
    <lineage>
        <taxon>Bacteria</taxon>
        <taxon>Bacillati</taxon>
        <taxon>Actinomycetota</taxon>
        <taxon>Actinomycetes</taxon>
        <taxon>Kitasatosporales</taxon>
        <taxon>Streptomycetaceae</taxon>
        <taxon>Streptomyces</taxon>
        <taxon>Streptomyces albogriseolus group</taxon>
    </lineage>
</organism>
<dbReference type="EC" id="2.6.1.1" evidence="1"/>
<proteinExistence type="predicted"/>
<sequence>MYVFLGRASNRKCLGGGVPARERPVIVLATPPADARWGLVFHPLPGVVQSVKPLCRVCFVSGTMGLMSAATPPTERRVSARVGAISESATLAVDAKAKALKAAGRPVIGFGAGEPDFPTPDYIVEAAIEACKNPKYHRYTPAGGLPELKQAIAAKTLRDSGYQVDPAQILVTNGGKQAIYEAFAAILDPGDEVIVPAPYWTTYPESIRLAGGVPVEVVADETTGYRVSVEQLEAARTENTKVLLFVSPSNPTGAVYSRAQIEEIGRWAAEKGLWVLTDEIYEHLVYGDAEFHSLPVVVPELADKCVVVNGVAKTYAMTGWRVGWVIGPKDVVKAATNLQSHATSNVSNVAQAAALAAVSGDLDAVATMREAFDRRRKTIVRMLNEIDGVVCPEPEGAFYAYPSVKALVGKEIRGKRPQNTVELAALILEEAEVAVVPGEAFGTPGYLRLSYALGDEDLVEGVSRIQKLLAEARD</sequence>
<keyword evidence="2" id="KW-1185">Reference proteome</keyword>
<keyword evidence="1" id="KW-0808">Transferase</keyword>
<name>A0ACC6URJ3_STRAO</name>
<gene>
    <name evidence="1" type="ORF">RKD21_004012</name>
</gene>
<protein>
    <submittedName>
        <fullName evidence="1">Aspartate aminotransferase</fullName>
        <ecNumber evidence="1">2.6.1.1</ecNumber>
    </submittedName>
</protein>
<dbReference type="Proteomes" id="UP001565447">
    <property type="component" value="Unassembled WGS sequence"/>
</dbReference>
<evidence type="ECO:0000313" key="1">
    <source>
        <dbReference type="EMBL" id="MEY9813755.1"/>
    </source>
</evidence>
<evidence type="ECO:0000313" key="2">
    <source>
        <dbReference type="Proteomes" id="UP001565447"/>
    </source>
</evidence>
<dbReference type="EMBL" id="JBGCBD010000002">
    <property type="protein sequence ID" value="MEY9813755.1"/>
    <property type="molecule type" value="Genomic_DNA"/>
</dbReference>
<comment type="caution">
    <text evidence="1">The sequence shown here is derived from an EMBL/GenBank/DDBJ whole genome shotgun (WGS) entry which is preliminary data.</text>
</comment>